<feature type="region of interest" description="Disordered" evidence="1">
    <location>
        <begin position="84"/>
        <end position="163"/>
    </location>
</feature>
<organism evidence="2 3">
    <name type="scientific">Stylosanthes scabra</name>
    <dbReference type="NCBI Taxonomy" id="79078"/>
    <lineage>
        <taxon>Eukaryota</taxon>
        <taxon>Viridiplantae</taxon>
        <taxon>Streptophyta</taxon>
        <taxon>Embryophyta</taxon>
        <taxon>Tracheophyta</taxon>
        <taxon>Spermatophyta</taxon>
        <taxon>Magnoliopsida</taxon>
        <taxon>eudicotyledons</taxon>
        <taxon>Gunneridae</taxon>
        <taxon>Pentapetalae</taxon>
        <taxon>rosids</taxon>
        <taxon>fabids</taxon>
        <taxon>Fabales</taxon>
        <taxon>Fabaceae</taxon>
        <taxon>Papilionoideae</taxon>
        <taxon>50 kb inversion clade</taxon>
        <taxon>dalbergioids sensu lato</taxon>
        <taxon>Dalbergieae</taxon>
        <taxon>Pterocarpus clade</taxon>
        <taxon>Stylosanthes</taxon>
    </lineage>
</organism>
<feature type="compositionally biased region" description="Polar residues" evidence="1">
    <location>
        <begin position="92"/>
        <end position="107"/>
    </location>
</feature>
<dbReference type="Proteomes" id="UP001341840">
    <property type="component" value="Unassembled WGS sequence"/>
</dbReference>
<gene>
    <name evidence="2" type="ORF">PIB30_103006</name>
</gene>
<evidence type="ECO:0000313" key="3">
    <source>
        <dbReference type="Proteomes" id="UP001341840"/>
    </source>
</evidence>
<protein>
    <submittedName>
        <fullName evidence="2">Uncharacterized protein</fullName>
    </submittedName>
</protein>
<comment type="caution">
    <text evidence="2">The sequence shown here is derived from an EMBL/GenBank/DDBJ whole genome shotgun (WGS) entry which is preliminary data.</text>
</comment>
<name>A0ABU6TXC8_9FABA</name>
<sequence>MDNCLGGFEFYDYENVVADCNFNDSVHHGMDNQLMEEAYFFDQEHTSWNPPPYQPYDPHYDAYQSNGYGGVCFDCERSQPPYPYEPYPQHFSPPQYTQTTPYHSQTPPWDPNSYPPYHQPYEPLESSHFEPPPSYPLSEDAYPYEHSFQSPPFNQPSSSSQPTIEEALRPIYQEHKEFRDFQRRMEAQLSTIADLVTCLTTQISHNNSSTSQTQIDIFHEEEEAFEKVGEQEMKVEVQTCEEVCDNKQELEVEEACKELGFDKQESKGAKTTLTHPFRTSLANLPSNKSFEWVSLPCVNFLGPHQYALLETVGQLRALCRLKSEEELMCKAKLNGFPTRNWSSRKPFESWTLQGKHDNQQENGWTLKIWDPGIHFNNQQFWRSLVYCFENCQRLVQKVLNPMKHTKFKHWWEFKDEFKHKPP</sequence>
<reference evidence="2 3" key="1">
    <citation type="journal article" date="2023" name="Plants (Basel)">
        <title>Bridging the Gap: Combining Genomics and Transcriptomics Approaches to Understand Stylosanthes scabra, an Orphan Legume from the Brazilian Caatinga.</title>
        <authorList>
            <person name="Ferreira-Neto J.R.C."/>
            <person name="da Silva M.D."/>
            <person name="Binneck E."/>
            <person name="de Melo N.F."/>
            <person name="da Silva R.H."/>
            <person name="de Melo A.L.T.M."/>
            <person name="Pandolfi V."/>
            <person name="Bustamante F.O."/>
            <person name="Brasileiro-Vidal A.C."/>
            <person name="Benko-Iseppon A.M."/>
        </authorList>
    </citation>
    <scope>NUCLEOTIDE SEQUENCE [LARGE SCALE GENOMIC DNA]</scope>
    <source>
        <tissue evidence="2">Leaves</tissue>
    </source>
</reference>
<dbReference type="EMBL" id="JASCZI010093889">
    <property type="protein sequence ID" value="MED6153540.1"/>
    <property type="molecule type" value="Genomic_DNA"/>
</dbReference>
<accession>A0ABU6TXC8</accession>
<feature type="compositionally biased region" description="Low complexity" evidence="1">
    <location>
        <begin position="147"/>
        <end position="162"/>
    </location>
</feature>
<evidence type="ECO:0000256" key="1">
    <source>
        <dbReference type="SAM" id="MobiDB-lite"/>
    </source>
</evidence>
<feature type="compositionally biased region" description="Pro residues" evidence="1">
    <location>
        <begin position="108"/>
        <end position="118"/>
    </location>
</feature>
<proteinExistence type="predicted"/>
<evidence type="ECO:0000313" key="2">
    <source>
        <dbReference type="EMBL" id="MED6153540.1"/>
    </source>
</evidence>
<keyword evidence="3" id="KW-1185">Reference proteome</keyword>